<keyword evidence="3" id="KW-1185">Reference proteome</keyword>
<protein>
    <recommendedName>
        <fullName evidence="1">DUF4136 domain-containing protein</fullName>
    </recommendedName>
</protein>
<name>A0ABQ1M6N8_9BACT</name>
<dbReference type="PROSITE" id="PS51257">
    <property type="entry name" value="PROKAR_LIPOPROTEIN"/>
    <property type="match status" value="1"/>
</dbReference>
<dbReference type="Gene3D" id="3.30.160.670">
    <property type="match status" value="1"/>
</dbReference>
<organism evidence="2 3">
    <name type="scientific">Marivirga lumbricoides</name>
    <dbReference type="NCBI Taxonomy" id="1046115"/>
    <lineage>
        <taxon>Bacteria</taxon>
        <taxon>Pseudomonadati</taxon>
        <taxon>Bacteroidota</taxon>
        <taxon>Cytophagia</taxon>
        <taxon>Cytophagales</taxon>
        <taxon>Marivirgaceae</taxon>
        <taxon>Marivirga</taxon>
    </lineage>
</organism>
<dbReference type="EMBL" id="BMEC01000006">
    <property type="protein sequence ID" value="GGC35560.1"/>
    <property type="molecule type" value="Genomic_DNA"/>
</dbReference>
<evidence type="ECO:0000313" key="2">
    <source>
        <dbReference type="EMBL" id="GGC35560.1"/>
    </source>
</evidence>
<evidence type="ECO:0000259" key="1">
    <source>
        <dbReference type="Pfam" id="PF13590"/>
    </source>
</evidence>
<sequence>MTMTKYLTFATITILLSSCYLTREYPVEYDYKFLGEFEKYESFSFVNAENIFDTATDELIKSTIRNHLELLGYTYEPNSSKFLVNYFYFNDSLNYKGYKQPEMATFIKLKNKEEKQKEEYKKQEFPISDGTFVINFTDKEDYSMIWQGYTTDLYKDRIFEDPRKTRIAVISILKEYSYLPERKNYK</sequence>
<accession>A0ABQ1M6N8</accession>
<comment type="caution">
    <text evidence="2">The sequence shown here is derived from an EMBL/GenBank/DDBJ whole genome shotgun (WGS) entry which is preliminary data.</text>
</comment>
<reference evidence="3" key="1">
    <citation type="journal article" date="2019" name="Int. J. Syst. Evol. Microbiol.">
        <title>The Global Catalogue of Microorganisms (GCM) 10K type strain sequencing project: providing services to taxonomists for standard genome sequencing and annotation.</title>
        <authorList>
            <consortium name="The Broad Institute Genomics Platform"/>
            <consortium name="The Broad Institute Genome Sequencing Center for Infectious Disease"/>
            <person name="Wu L."/>
            <person name="Ma J."/>
        </authorList>
    </citation>
    <scope>NUCLEOTIDE SEQUENCE [LARGE SCALE GENOMIC DNA]</scope>
    <source>
        <strain evidence="3">CGMCC 1.10832</strain>
    </source>
</reference>
<feature type="domain" description="DUF4136" evidence="1">
    <location>
        <begin position="27"/>
        <end position="176"/>
    </location>
</feature>
<proteinExistence type="predicted"/>
<dbReference type="Proteomes" id="UP000636010">
    <property type="component" value="Unassembled WGS sequence"/>
</dbReference>
<dbReference type="Pfam" id="PF13590">
    <property type="entry name" value="DUF4136"/>
    <property type="match status" value="1"/>
</dbReference>
<gene>
    <name evidence="2" type="ORF">GCM10011506_21200</name>
</gene>
<evidence type="ECO:0000313" key="3">
    <source>
        <dbReference type="Proteomes" id="UP000636010"/>
    </source>
</evidence>
<dbReference type="InterPro" id="IPR025411">
    <property type="entry name" value="DUF4136"/>
</dbReference>